<keyword evidence="3" id="KW-1185">Reference proteome</keyword>
<dbReference type="AlphaFoldDB" id="A0A4S8M075"/>
<proteinExistence type="predicted"/>
<reference evidence="2 3" key="1">
    <citation type="journal article" date="2019" name="Nat. Ecol. Evol.">
        <title>Megaphylogeny resolves global patterns of mushroom evolution.</title>
        <authorList>
            <person name="Varga T."/>
            <person name="Krizsan K."/>
            <person name="Foldi C."/>
            <person name="Dima B."/>
            <person name="Sanchez-Garcia M."/>
            <person name="Sanchez-Ramirez S."/>
            <person name="Szollosi G.J."/>
            <person name="Szarkandi J.G."/>
            <person name="Papp V."/>
            <person name="Albert L."/>
            <person name="Andreopoulos W."/>
            <person name="Angelini C."/>
            <person name="Antonin V."/>
            <person name="Barry K.W."/>
            <person name="Bougher N.L."/>
            <person name="Buchanan P."/>
            <person name="Buyck B."/>
            <person name="Bense V."/>
            <person name="Catcheside P."/>
            <person name="Chovatia M."/>
            <person name="Cooper J."/>
            <person name="Damon W."/>
            <person name="Desjardin D."/>
            <person name="Finy P."/>
            <person name="Geml J."/>
            <person name="Haridas S."/>
            <person name="Hughes K."/>
            <person name="Justo A."/>
            <person name="Karasinski D."/>
            <person name="Kautmanova I."/>
            <person name="Kiss B."/>
            <person name="Kocsube S."/>
            <person name="Kotiranta H."/>
            <person name="LaButti K.M."/>
            <person name="Lechner B.E."/>
            <person name="Liimatainen K."/>
            <person name="Lipzen A."/>
            <person name="Lukacs Z."/>
            <person name="Mihaltcheva S."/>
            <person name="Morgado L.N."/>
            <person name="Niskanen T."/>
            <person name="Noordeloos M.E."/>
            <person name="Ohm R.A."/>
            <person name="Ortiz-Santana B."/>
            <person name="Ovrebo C."/>
            <person name="Racz N."/>
            <person name="Riley R."/>
            <person name="Savchenko A."/>
            <person name="Shiryaev A."/>
            <person name="Soop K."/>
            <person name="Spirin V."/>
            <person name="Szebenyi C."/>
            <person name="Tomsovsky M."/>
            <person name="Tulloss R.E."/>
            <person name="Uehling J."/>
            <person name="Grigoriev I.V."/>
            <person name="Vagvolgyi C."/>
            <person name="Papp T."/>
            <person name="Martin F.M."/>
            <person name="Miettinen O."/>
            <person name="Hibbett D.S."/>
            <person name="Nagy L.G."/>
        </authorList>
    </citation>
    <scope>NUCLEOTIDE SEQUENCE [LARGE SCALE GENOMIC DNA]</scope>
    <source>
        <strain evidence="2 3">CBS 962.96</strain>
    </source>
</reference>
<evidence type="ECO:0000256" key="1">
    <source>
        <dbReference type="SAM" id="MobiDB-lite"/>
    </source>
</evidence>
<name>A0A4S8M075_DENBC</name>
<dbReference type="Proteomes" id="UP000297245">
    <property type="component" value="Unassembled WGS sequence"/>
</dbReference>
<dbReference type="EMBL" id="ML179200">
    <property type="protein sequence ID" value="THU95429.1"/>
    <property type="molecule type" value="Genomic_DNA"/>
</dbReference>
<evidence type="ECO:0000313" key="3">
    <source>
        <dbReference type="Proteomes" id="UP000297245"/>
    </source>
</evidence>
<organism evidence="2 3">
    <name type="scientific">Dendrothele bispora (strain CBS 962.96)</name>
    <dbReference type="NCBI Taxonomy" id="1314807"/>
    <lineage>
        <taxon>Eukaryota</taxon>
        <taxon>Fungi</taxon>
        <taxon>Dikarya</taxon>
        <taxon>Basidiomycota</taxon>
        <taxon>Agaricomycotina</taxon>
        <taxon>Agaricomycetes</taxon>
        <taxon>Agaricomycetidae</taxon>
        <taxon>Agaricales</taxon>
        <taxon>Agaricales incertae sedis</taxon>
        <taxon>Dendrothele</taxon>
    </lineage>
</organism>
<sequence>MSSTNVIGFMRITYSEGSNNPSSGPRSTHIQPLFAEISPSGLIEATDIECCRVHPLRFHGLEGSFTLSLLPKAEPSPIPNIRDTVFSLMNEILKLSNNLSETLMPSFLKATAWTSPSLPSSNRSMIRLLLGDRTDADREAYNRKNLITVYHSLGTAKMRSESDADGCDGLEVKGQSNYS</sequence>
<accession>A0A4S8M075</accession>
<gene>
    <name evidence="2" type="ORF">K435DRAFT_859565</name>
</gene>
<evidence type="ECO:0000313" key="2">
    <source>
        <dbReference type="EMBL" id="THU95429.1"/>
    </source>
</evidence>
<feature type="region of interest" description="Disordered" evidence="1">
    <location>
        <begin position="159"/>
        <end position="179"/>
    </location>
</feature>
<protein>
    <submittedName>
        <fullName evidence="2">Uncharacterized protein</fullName>
    </submittedName>
</protein>